<reference evidence="2" key="2">
    <citation type="journal article" date="2016" name="Int. J. Syst. Evol. Microbiol.">
        <title>Caldimicrobium thiodismutans sp. nov., a sulfur-disproportionating bacterium isolated from a hot spring.</title>
        <authorList>
            <person name="Kojima H."/>
            <person name="Umezawa K."/>
            <person name="Fukui M."/>
        </authorList>
    </citation>
    <scope>NUCLEOTIDE SEQUENCE [LARGE SCALE GENOMIC DNA]</scope>
    <source>
        <strain evidence="2">TF1</strain>
    </source>
</reference>
<dbReference type="EMBL" id="AP014945">
    <property type="protein sequence ID" value="BAU24082.1"/>
    <property type="molecule type" value="Genomic_DNA"/>
</dbReference>
<evidence type="ECO:0000313" key="1">
    <source>
        <dbReference type="EMBL" id="BAU24082.1"/>
    </source>
</evidence>
<name>A0A0U5AQ58_9BACT</name>
<protein>
    <submittedName>
        <fullName evidence="1">Uncharacterized protein</fullName>
    </submittedName>
</protein>
<accession>A0A0U5AQ58</accession>
<dbReference type="AlphaFoldDB" id="A0A0U5AQ58"/>
<proteinExistence type="predicted"/>
<gene>
    <name evidence="1" type="ORF">THC_1722</name>
</gene>
<keyword evidence="2" id="KW-1185">Reference proteome</keyword>
<dbReference type="KEGG" id="cthi:THC_1722"/>
<organism evidence="1 2">
    <name type="scientific">Caldimicrobium thiodismutans</name>
    <dbReference type="NCBI Taxonomy" id="1653476"/>
    <lineage>
        <taxon>Bacteria</taxon>
        <taxon>Pseudomonadati</taxon>
        <taxon>Thermodesulfobacteriota</taxon>
        <taxon>Thermodesulfobacteria</taxon>
        <taxon>Thermodesulfobacteriales</taxon>
        <taxon>Thermodesulfobacteriaceae</taxon>
        <taxon>Caldimicrobium</taxon>
    </lineage>
</organism>
<evidence type="ECO:0000313" key="2">
    <source>
        <dbReference type="Proteomes" id="UP000068196"/>
    </source>
</evidence>
<dbReference type="Proteomes" id="UP000068196">
    <property type="component" value="Chromosome"/>
</dbReference>
<reference evidence="1 2" key="1">
    <citation type="journal article" date="2016" name="Int. J. Syst. Evol. Microbiol.">
        <title>Caldimicrobium thiodismutans sp. nov., a sulfur-disproportionating bacterium isolated from a hot spring, and emended description of the genus Caldimicrobium.</title>
        <authorList>
            <person name="Kojima H."/>
            <person name="Umezawa K."/>
            <person name="Fukui M."/>
        </authorList>
    </citation>
    <scope>NUCLEOTIDE SEQUENCE [LARGE SCALE GENOMIC DNA]</scope>
    <source>
        <strain evidence="1 2">TF1</strain>
    </source>
</reference>
<sequence length="105" mass="12204">MQAIRQFERIHEKSKEPLIIAKNPFYDEDSKRQAQIFSPETLKLTSIFKEKKSACVINGKFYREGDKIGKIKIFKIGDYYVELLLPRGKRVKLEVGGVFTLSSDY</sequence>
<dbReference type="STRING" id="1653476.THC_1722"/>